<organism evidence="1">
    <name type="scientific">Anguilla anguilla</name>
    <name type="common">European freshwater eel</name>
    <name type="synonym">Muraena anguilla</name>
    <dbReference type="NCBI Taxonomy" id="7936"/>
    <lineage>
        <taxon>Eukaryota</taxon>
        <taxon>Metazoa</taxon>
        <taxon>Chordata</taxon>
        <taxon>Craniata</taxon>
        <taxon>Vertebrata</taxon>
        <taxon>Euteleostomi</taxon>
        <taxon>Actinopterygii</taxon>
        <taxon>Neopterygii</taxon>
        <taxon>Teleostei</taxon>
        <taxon>Anguilliformes</taxon>
        <taxon>Anguillidae</taxon>
        <taxon>Anguilla</taxon>
    </lineage>
</organism>
<sequence length="32" mass="3879">MHQSQREKNAAWLPMDVLWRGRGGGRWRQEKN</sequence>
<dbReference type="EMBL" id="GBXM01066206">
    <property type="protein sequence ID" value="JAH42371.1"/>
    <property type="molecule type" value="Transcribed_RNA"/>
</dbReference>
<evidence type="ECO:0000313" key="1">
    <source>
        <dbReference type="EMBL" id="JAH42371.1"/>
    </source>
</evidence>
<accession>A0A0E9SM35</accession>
<reference evidence="1" key="1">
    <citation type="submission" date="2014-11" db="EMBL/GenBank/DDBJ databases">
        <authorList>
            <person name="Amaro Gonzalez C."/>
        </authorList>
    </citation>
    <scope>NUCLEOTIDE SEQUENCE</scope>
</reference>
<reference evidence="1" key="2">
    <citation type="journal article" date="2015" name="Fish Shellfish Immunol.">
        <title>Early steps in the European eel (Anguilla anguilla)-Vibrio vulnificus interaction in the gills: Role of the RtxA13 toxin.</title>
        <authorList>
            <person name="Callol A."/>
            <person name="Pajuelo D."/>
            <person name="Ebbesson L."/>
            <person name="Teles M."/>
            <person name="MacKenzie S."/>
            <person name="Amaro C."/>
        </authorList>
    </citation>
    <scope>NUCLEOTIDE SEQUENCE</scope>
</reference>
<protein>
    <submittedName>
        <fullName evidence="1">Uncharacterized protein</fullName>
    </submittedName>
</protein>
<dbReference type="AlphaFoldDB" id="A0A0E9SM35"/>
<proteinExistence type="predicted"/>
<name>A0A0E9SM35_ANGAN</name>